<feature type="domain" description="C3H1-type" evidence="7">
    <location>
        <begin position="274"/>
        <end position="302"/>
    </location>
</feature>
<dbReference type="GO" id="GO:0017069">
    <property type="term" value="F:snRNA binding"/>
    <property type="evidence" value="ECO:0007669"/>
    <property type="project" value="TreeGrafter"/>
</dbReference>
<feature type="non-terminal residue" evidence="8">
    <location>
        <position position="1"/>
    </location>
</feature>
<dbReference type="InterPro" id="IPR000571">
    <property type="entry name" value="Znf_CCCH"/>
</dbReference>
<dbReference type="Proteomes" id="UP000271241">
    <property type="component" value="Unassembled WGS sequence"/>
</dbReference>
<name>A0A4V1IWX2_9FUNG</name>
<evidence type="ECO:0000256" key="1">
    <source>
        <dbReference type="ARBA" id="ARBA00008372"/>
    </source>
</evidence>
<feature type="compositionally biased region" description="Basic and acidic residues" evidence="6">
    <location>
        <begin position="331"/>
        <end position="340"/>
    </location>
</feature>
<dbReference type="GO" id="GO:0000175">
    <property type="term" value="F:3'-5'-RNA exonuclease activity"/>
    <property type="evidence" value="ECO:0007669"/>
    <property type="project" value="TreeGrafter"/>
</dbReference>
<evidence type="ECO:0000256" key="4">
    <source>
        <dbReference type="ARBA" id="ARBA00022833"/>
    </source>
</evidence>
<dbReference type="GO" id="GO:0034472">
    <property type="term" value="P:snRNA 3'-end processing"/>
    <property type="evidence" value="ECO:0007669"/>
    <property type="project" value="TreeGrafter"/>
</dbReference>
<protein>
    <submittedName>
        <fullName evidence="8">Ribonuclease CAF1</fullName>
    </submittedName>
</protein>
<keyword evidence="9" id="KW-1185">Reference proteome</keyword>
<dbReference type="AlphaFoldDB" id="A0A4V1IWX2"/>
<feature type="compositionally biased region" description="Basic residues" evidence="6">
    <location>
        <begin position="341"/>
        <end position="353"/>
    </location>
</feature>
<evidence type="ECO:0000259" key="7">
    <source>
        <dbReference type="PROSITE" id="PS50103"/>
    </source>
</evidence>
<evidence type="ECO:0000313" key="9">
    <source>
        <dbReference type="Proteomes" id="UP000271241"/>
    </source>
</evidence>
<dbReference type="InterPro" id="IPR051181">
    <property type="entry name" value="CAF1_poly(A)_ribonucleases"/>
</dbReference>
<organism evidence="8 9">
    <name type="scientific">Thamnocephalis sphaerospora</name>
    <dbReference type="NCBI Taxonomy" id="78915"/>
    <lineage>
        <taxon>Eukaryota</taxon>
        <taxon>Fungi</taxon>
        <taxon>Fungi incertae sedis</taxon>
        <taxon>Zoopagomycota</taxon>
        <taxon>Zoopagomycotina</taxon>
        <taxon>Zoopagomycetes</taxon>
        <taxon>Zoopagales</taxon>
        <taxon>Sigmoideomycetaceae</taxon>
        <taxon>Thamnocephalis</taxon>
    </lineage>
</organism>
<evidence type="ECO:0000256" key="6">
    <source>
        <dbReference type="SAM" id="MobiDB-lite"/>
    </source>
</evidence>
<dbReference type="InterPro" id="IPR036397">
    <property type="entry name" value="RNaseH_sf"/>
</dbReference>
<dbReference type="SUPFAM" id="SSF53098">
    <property type="entry name" value="Ribonuclease H-like"/>
    <property type="match status" value="1"/>
</dbReference>
<dbReference type="InterPro" id="IPR036855">
    <property type="entry name" value="Znf_CCCH_sf"/>
</dbReference>
<dbReference type="STRING" id="78915.A0A4V1IWX2"/>
<dbReference type="InterPro" id="IPR006941">
    <property type="entry name" value="RNase_CAF1"/>
</dbReference>
<keyword evidence="2 5" id="KW-0479">Metal-binding</keyword>
<keyword evidence="3 5" id="KW-0863">Zinc-finger</keyword>
<dbReference type="OrthoDB" id="414075at2759"/>
<reference evidence="9" key="1">
    <citation type="journal article" date="2018" name="Nat. Microbiol.">
        <title>Leveraging single-cell genomics to expand the fungal tree of life.</title>
        <authorList>
            <person name="Ahrendt S.R."/>
            <person name="Quandt C.A."/>
            <person name="Ciobanu D."/>
            <person name="Clum A."/>
            <person name="Salamov A."/>
            <person name="Andreopoulos B."/>
            <person name="Cheng J.F."/>
            <person name="Woyke T."/>
            <person name="Pelin A."/>
            <person name="Henrissat B."/>
            <person name="Reynolds N.K."/>
            <person name="Benny G.L."/>
            <person name="Smith M.E."/>
            <person name="James T.Y."/>
            <person name="Grigoriev I.V."/>
        </authorList>
    </citation>
    <scope>NUCLEOTIDE SEQUENCE [LARGE SCALE GENOMIC DNA]</scope>
    <source>
        <strain evidence="9">RSA 1356</strain>
    </source>
</reference>
<dbReference type="PANTHER" id="PTHR15092:SF37">
    <property type="entry name" value="TARGET OF EGR1 PROTEIN 1"/>
    <property type="match status" value="1"/>
</dbReference>
<dbReference type="PANTHER" id="PTHR15092">
    <property type="entry name" value="POLY A -SPECIFIC RIBONUCLEASE/TARGET OF EGR1, MEMBER 1"/>
    <property type="match status" value="1"/>
</dbReference>
<feature type="non-terminal residue" evidence="8">
    <location>
        <position position="465"/>
    </location>
</feature>
<comment type="similarity">
    <text evidence="1">Belongs to the CAF1 family.</text>
</comment>
<dbReference type="PROSITE" id="PS50103">
    <property type="entry name" value="ZF_C3H1"/>
    <property type="match status" value="1"/>
</dbReference>
<dbReference type="SUPFAM" id="SSF90229">
    <property type="entry name" value="CCCH zinc finger"/>
    <property type="match status" value="1"/>
</dbReference>
<feature type="compositionally biased region" description="Polar residues" evidence="6">
    <location>
        <begin position="256"/>
        <end position="271"/>
    </location>
</feature>
<evidence type="ECO:0000256" key="3">
    <source>
        <dbReference type="ARBA" id="ARBA00022771"/>
    </source>
</evidence>
<evidence type="ECO:0000313" key="8">
    <source>
        <dbReference type="EMBL" id="RKP09049.1"/>
    </source>
</evidence>
<dbReference type="GO" id="GO:0015030">
    <property type="term" value="C:Cajal body"/>
    <property type="evidence" value="ECO:0007669"/>
    <property type="project" value="TreeGrafter"/>
</dbReference>
<dbReference type="EMBL" id="KZ992546">
    <property type="protein sequence ID" value="RKP09049.1"/>
    <property type="molecule type" value="Genomic_DNA"/>
</dbReference>
<keyword evidence="4 5" id="KW-0862">Zinc</keyword>
<feature type="compositionally biased region" description="Polar residues" evidence="6">
    <location>
        <begin position="320"/>
        <end position="329"/>
    </location>
</feature>
<dbReference type="InterPro" id="IPR012337">
    <property type="entry name" value="RNaseH-like_sf"/>
</dbReference>
<feature type="zinc finger region" description="C3H1-type" evidence="5">
    <location>
        <begin position="274"/>
        <end position="302"/>
    </location>
</feature>
<sequence>LTRHNLTGYTDEIASLIRGASYVAVDCEFTGLGLARKNTRASNIEDRYVALRELVSTHALVAIGLSIFSQQPTKGERATTYSVCNIQLLLSCMRDYTVSPESMRFLIDNGYDLNRLVRDGIPYQPADSLSPSSTAPPLADTAASLRHLMGTLITAGRPLIVHNGWLDLLFLYHSFHAPLPAKLGSFVADMCEMFPAGVWDTKYTADYIAREPASFLALLFRKSEREQERRRLATASTQSYIQCLTYMPTPRRRLSSTDATARTNLSSQPANAQQGRAIYCEQYASHGHCPLGRQCPLSHSLDIILDAQEQRGRSRRDGSSKQPSSNAQEVNDAHEEESGPKRKRGRRGGKRRRVDGGDLAKAVDALSVHSQPAKESDKQAAPSAEPISSAELTGYHAAYFDAYMTGFLHAAQRLTQQEAGDTDETQLRAALGDRLYLIGKNMPLQLRQSAFARTSDGHRQRMQEL</sequence>
<evidence type="ECO:0000256" key="2">
    <source>
        <dbReference type="ARBA" id="ARBA00022723"/>
    </source>
</evidence>
<feature type="region of interest" description="Disordered" evidence="6">
    <location>
        <begin position="366"/>
        <end position="385"/>
    </location>
</feature>
<feature type="region of interest" description="Disordered" evidence="6">
    <location>
        <begin position="252"/>
        <end position="271"/>
    </location>
</feature>
<dbReference type="GO" id="GO:0008270">
    <property type="term" value="F:zinc ion binding"/>
    <property type="evidence" value="ECO:0007669"/>
    <property type="project" value="UniProtKB-KW"/>
</dbReference>
<dbReference type="Pfam" id="PF04857">
    <property type="entry name" value="CAF1"/>
    <property type="match status" value="2"/>
</dbReference>
<gene>
    <name evidence="8" type="ORF">THASP1DRAFT_10508</name>
</gene>
<accession>A0A4V1IWX2</accession>
<evidence type="ECO:0000256" key="5">
    <source>
        <dbReference type="PROSITE-ProRule" id="PRU00723"/>
    </source>
</evidence>
<dbReference type="Gene3D" id="3.30.420.10">
    <property type="entry name" value="Ribonuclease H-like superfamily/Ribonuclease H"/>
    <property type="match status" value="1"/>
</dbReference>
<feature type="compositionally biased region" description="Basic and acidic residues" evidence="6">
    <location>
        <begin position="310"/>
        <end position="319"/>
    </location>
</feature>
<dbReference type="Gene3D" id="6.10.250.3220">
    <property type="match status" value="1"/>
</dbReference>
<proteinExistence type="inferred from homology"/>
<feature type="region of interest" description="Disordered" evidence="6">
    <location>
        <begin position="310"/>
        <end position="359"/>
    </location>
</feature>